<evidence type="ECO:0000313" key="1">
    <source>
        <dbReference type="EMBL" id="VAX25240.1"/>
    </source>
</evidence>
<dbReference type="EMBL" id="UOGE01000103">
    <property type="protein sequence ID" value="VAX25240.1"/>
    <property type="molecule type" value="Genomic_DNA"/>
</dbReference>
<sequence length="102" mass="11894">MFFKDVGYLLIGAIILFAAAPPSFAEEKEKEETIQEEKYFNEMIDSVKDMGALLMKVTSYLKELPRNEKVRKEIIGLLKKMEDTLRGWRHKLEKRGIEPETT</sequence>
<name>A0A3B1CRC5_9ZZZZ</name>
<protein>
    <submittedName>
        <fullName evidence="1">Uncharacterized protein</fullName>
    </submittedName>
</protein>
<organism evidence="1">
    <name type="scientific">hydrothermal vent metagenome</name>
    <dbReference type="NCBI Taxonomy" id="652676"/>
    <lineage>
        <taxon>unclassified sequences</taxon>
        <taxon>metagenomes</taxon>
        <taxon>ecological metagenomes</taxon>
    </lineage>
</organism>
<reference evidence="1" key="1">
    <citation type="submission" date="2018-06" db="EMBL/GenBank/DDBJ databases">
        <authorList>
            <person name="Zhirakovskaya E."/>
        </authorList>
    </citation>
    <scope>NUCLEOTIDE SEQUENCE</scope>
</reference>
<gene>
    <name evidence="1" type="ORF">MNBD_NITROSPINAE02-285</name>
</gene>
<proteinExistence type="predicted"/>
<accession>A0A3B1CRC5</accession>
<dbReference type="AlphaFoldDB" id="A0A3B1CRC5"/>